<reference evidence="1 2" key="1">
    <citation type="journal article" date="2014" name="Proc. Natl. Acad. Sci. U.S.A.">
        <title>Thirty-thousand-year-old distant relative of giant icosahedral DNA viruses with a pandoravirus morphology.</title>
        <authorList>
            <person name="Legendre M."/>
            <person name="Bartoli J."/>
            <person name="Shmakova L."/>
            <person name="Jeudy S."/>
            <person name="Labadie K."/>
            <person name="Adrait A."/>
            <person name="Lescot M."/>
            <person name="Poirot O."/>
            <person name="Bertaux L."/>
            <person name="Bruley C."/>
            <person name="Coute Y."/>
            <person name="Rivkina E."/>
            <person name="Abergel C."/>
            <person name="Claverie J.M."/>
        </authorList>
    </citation>
    <scope>NUCLEOTIDE SEQUENCE [LARGE SCALE GENOMIC DNA]</scope>
    <source>
        <strain evidence="1">P1084-T</strain>
    </source>
</reference>
<protein>
    <submittedName>
        <fullName evidence="1">Uncharacterized protein</fullName>
    </submittedName>
</protein>
<evidence type="ECO:0000313" key="1">
    <source>
        <dbReference type="EMBL" id="AHH01576.1"/>
    </source>
</evidence>
<dbReference type="GeneID" id="18266037"/>
<proteinExistence type="predicted"/>
<dbReference type="RefSeq" id="YP_009000911.1">
    <property type="nucleotide sequence ID" value="NC_023423.1"/>
</dbReference>
<keyword evidence="2" id="KW-1185">Reference proteome</keyword>
<accession>W5S4C8</accession>
<sequence>MSRPVLLIVTASDCGGCRGFKDHVLSDLLNRLKSDNLVNVVQDELPTFRSSNINAVDPDIPAEVSNYIAWFPTLLLFPSTSLKDEPVILNGFVSGGKAQMTPRTSPNIVPISSTEINNWVRKTLENDPRFRSRKALLPPGTDLSSSSGVRYIITQGGKPIAQPKPYYTNFERKKFERKTFQ</sequence>
<name>W5S4C8_9VIRU</name>
<dbReference type="EMBL" id="KF740664">
    <property type="protein sequence ID" value="AHH01576.1"/>
    <property type="molecule type" value="Genomic_DNA"/>
</dbReference>
<organism evidence="1 2">
    <name type="scientific">Pithovirus sibericum</name>
    <dbReference type="NCBI Taxonomy" id="1450746"/>
    <lineage>
        <taxon>Viruses</taxon>
        <taxon>Pithoviruses</taxon>
        <taxon>Orthopithovirinae</taxon>
        <taxon>Alphapithovirus</taxon>
        <taxon>Alphapithovirus sibericum</taxon>
    </lineage>
</organism>
<gene>
    <name evidence="1" type="ORF">pv_9</name>
</gene>
<evidence type="ECO:0000313" key="2">
    <source>
        <dbReference type="Proteomes" id="UP000202176"/>
    </source>
</evidence>
<dbReference type="KEGG" id="vg:18266037"/>
<dbReference type="Proteomes" id="UP000202176">
    <property type="component" value="Segment"/>
</dbReference>